<dbReference type="AlphaFoldDB" id="A0A3B0XVW8"/>
<proteinExistence type="predicted"/>
<evidence type="ECO:0000313" key="1">
    <source>
        <dbReference type="EMBL" id="VAW60346.1"/>
    </source>
</evidence>
<name>A0A3B0XVW8_9ZZZZ</name>
<reference evidence="1" key="1">
    <citation type="submission" date="2018-06" db="EMBL/GenBank/DDBJ databases">
        <authorList>
            <person name="Zhirakovskaya E."/>
        </authorList>
    </citation>
    <scope>NUCLEOTIDE SEQUENCE</scope>
</reference>
<sequence length="83" mass="9673">MTTLKQRFIEAVKSAELGHITEPGIIVTQKEFKRYFSDIKNQYVTSFLPAATIEPGQISISHTKFVFRLRKGLYLLHEDLLRY</sequence>
<organism evidence="1">
    <name type="scientific">hydrothermal vent metagenome</name>
    <dbReference type="NCBI Taxonomy" id="652676"/>
    <lineage>
        <taxon>unclassified sequences</taxon>
        <taxon>metagenomes</taxon>
        <taxon>ecological metagenomes</taxon>
    </lineage>
</organism>
<gene>
    <name evidence="1" type="ORF">MNBD_GAMMA11-2582</name>
</gene>
<protein>
    <submittedName>
        <fullName evidence="1">Uncharacterized protein</fullName>
    </submittedName>
</protein>
<dbReference type="EMBL" id="UOFG01000120">
    <property type="protein sequence ID" value="VAW60346.1"/>
    <property type="molecule type" value="Genomic_DNA"/>
</dbReference>
<accession>A0A3B0XVW8</accession>